<comment type="similarity">
    <text evidence="1">Belongs to the pseudomonas-type ThrB family.</text>
</comment>
<sequence>MNDFFQLATEEQRCALLARAKKVAISALQQYNLRWVEIEFIGISDTITYQVRTNLNETYLLRIHSDRRSSNEIDLELQFLDALITAGIKVPSGITTPNGLRMLKIGTEHGFRSPYVTVMKWVDGVHAHERLTEDQAYQVGVLIARLHEVALGFESSSDSRRPLWGMNSYGEALVKLKRYAGTFLSEVSWSLYQLAAEKVLSQLDQMKTDDCNYGLIHADLHLGNVVFEGGLPHPIDFGRCGYGFFLYDLAAVMLSLVPNQRFKVLQGYESVRKLGSGYIQSLECFFIMIMMENYSHHASNPRETESLKSEQIYALAYIREYLSGRSFLLNVVEPLEIDEVQISS</sequence>
<dbReference type="InterPro" id="IPR050249">
    <property type="entry name" value="Pseudomonas-type_ThrB"/>
</dbReference>
<accession>A0A1R1B977</accession>
<dbReference type="EMBL" id="MRTF01000001">
    <property type="protein sequence ID" value="OME96666.1"/>
    <property type="molecule type" value="Genomic_DNA"/>
</dbReference>
<reference evidence="3 4" key="1">
    <citation type="submission" date="2016-11" db="EMBL/GenBank/DDBJ databases">
        <title>Paenibacillus species isolates.</title>
        <authorList>
            <person name="Beno S.M."/>
        </authorList>
    </citation>
    <scope>NUCLEOTIDE SEQUENCE [LARGE SCALE GENOMIC DNA]</scope>
    <source>
        <strain evidence="3 4">FSL F4-0100</strain>
    </source>
</reference>
<dbReference type="Gene3D" id="3.30.200.20">
    <property type="entry name" value="Phosphorylase Kinase, domain 1"/>
    <property type="match status" value="1"/>
</dbReference>
<evidence type="ECO:0000259" key="2">
    <source>
        <dbReference type="Pfam" id="PF01636"/>
    </source>
</evidence>
<dbReference type="Pfam" id="PF01636">
    <property type="entry name" value="APH"/>
    <property type="match status" value="1"/>
</dbReference>
<dbReference type="Gene3D" id="3.90.1200.10">
    <property type="match status" value="1"/>
</dbReference>
<gene>
    <name evidence="3" type="ORF">BK123_03500</name>
</gene>
<dbReference type="OrthoDB" id="4030632at2"/>
<dbReference type="InterPro" id="IPR011009">
    <property type="entry name" value="Kinase-like_dom_sf"/>
</dbReference>
<evidence type="ECO:0000313" key="3">
    <source>
        <dbReference type="EMBL" id="OME96666.1"/>
    </source>
</evidence>
<organism evidence="3 4">
    <name type="scientific">Paenibacillus lautus</name>
    <name type="common">Bacillus lautus</name>
    <dbReference type="NCBI Taxonomy" id="1401"/>
    <lineage>
        <taxon>Bacteria</taxon>
        <taxon>Bacillati</taxon>
        <taxon>Bacillota</taxon>
        <taxon>Bacilli</taxon>
        <taxon>Bacillales</taxon>
        <taxon>Paenibacillaceae</taxon>
        <taxon>Paenibacillus</taxon>
    </lineage>
</organism>
<evidence type="ECO:0000256" key="1">
    <source>
        <dbReference type="ARBA" id="ARBA00038240"/>
    </source>
</evidence>
<comment type="caution">
    <text evidence="3">The sequence shown here is derived from an EMBL/GenBank/DDBJ whole genome shotgun (WGS) entry which is preliminary data.</text>
</comment>
<dbReference type="GO" id="GO:0019202">
    <property type="term" value="F:amino acid kinase activity"/>
    <property type="evidence" value="ECO:0007669"/>
    <property type="project" value="TreeGrafter"/>
</dbReference>
<dbReference type="Proteomes" id="UP000187074">
    <property type="component" value="Unassembled WGS sequence"/>
</dbReference>
<proteinExistence type="inferred from homology"/>
<dbReference type="STRING" id="1401.BK123_03500"/>
<dbReference type="AlphaFoldDB" id="A0A1R1B977"/>
<name>A0A1R1B977_PAELA</name>
<protein>
    <submittedName>
        <fullName evidence="3">Aminoglycoside phosphotransferase</fullName>
    </submittedName>
</protein>
<keyword evidence="3" id="KW-0808">Transferase</keyword>
<dbReference type="PANTHER" id="PTHR21064">
    <property type="entry name" value="AMINOGLYCOSIDE PHOSPHOTRANSFERASE DOMAIN-CONTAINING PROTEIN-RELATED"/>
    <property type="match status" value="1"/>
</dbReference>
<evidence type="ECO:0000313" key="4">
    <source>
        <dbReference type="Proteomes" id="UP000187074"/>
    </source>
</evidence>
<dbReference type="RefSeq" id="WP_076321010.1">
    <property type="nucleotide sequence ID" value="NZ_MRTF01000001.1"/>
</dbReference>
<dbReference type="SUPFAM" id="SSF56112">
    <property type="entry name" value="Protein kinase-like (PK-like)"/>
    <property type="match status" value="1"/>
</dbReference>
<dbReference type="PANTHER" id="PTHR21064:SF6">
    <property type="entry name" value="AMINOGLYCOSIDE PHOSPHOTRANSFERASE DOMAIN-CONTAINING PROTEIN"/>
    <property type="match status" value="1"/>
</dbReference>
<dbReference type="InterPro" id="IPR002575">
    <property type="entry name" value="Aminoglycoside_PTrfase"/>
</dbReference>
<feature type="domain" description="Aminoglycoside phosphotransferase" evidence="2">
    <location>
        <begin position="45"/>
        <end position="264"/>
    </location>
</feature>